<dbReference type="PANTHER" id="PTHR33597:SF11">
    <property type="entry name" value="OS07G0620600 PROTEIN"/>
    <property type="match status" value="1"/>
</dbReference>
<dbReference type="PANTHER" id="PTHR33597">
    <property type="entry name" value="OS02G0760400 PROTEIN"/>
    <property type="match status" value="1"/>
</dbReference>
<evidence type="ECO:0000256" key="2">
    <source>
        <dbReference type="SAM" id="Phobius"/>
    </source>
</evidence>
<reference evidence="4 5" key="1">
    <citation type="journal article" date="2020" name="Mol. Biol. Evol.">
        <title>Distinct Expression and Methylation Patterns for Genes with Different Fates following a Single Whole-Genome Duplication in Flowering Plants.</title>
        <authorList>
            <person name="Shi T."/>
            <person name="Rahmani R.S."/>
            <person name="Gugger P.F."/>
            <person name="Wang M."/>
            <person name="Li H."/>
            <person name="Zhang Y."/>
            <person name="Li Z."/>
            <person name="Wang Q."/>
            <person name="Van de Peer Y."/>
            <person name="Marchal K."/>
            <person name="Chen J."/>
        </authorList>
    </citation>
    <scope>NUCLEOTIDE SEQUENCE [LARGE SCALE GENOMIC DNA]</scope>
    <source>
        <tissue evidence="4">Leaf</tissue>
    </source>
</reference>
<comment type="caution">
    <text evidence="4">The sequence shown here is derived from an EMBL/GenBank/DDBJ whole genome shotgun (WGS) entry which is preliminary data.</text>
</comment>
<name>A0A822ZBE9_NELNU</name>
<keyword evidence="2" id="KW-0472">Membrane</keyword>
<keyword evidence="5" id="KW-1185">Reference proteome</keyword>
<keyword evidence="2" id="KW-0812">Transmembrane</keyword>
<accession>A0A822ZBE9</accession>
<feature type="domain" description="DUF7870" evidence="3">
    <location>
        <begin position="243"/>
        <end position="417"/>
    </location>
</feature>
<keyword evidence="2" id="KW-1133">Transmembrane helix</keyword>
<evidence type="ECO:0000313" key="4">
    <source>
        <dbReference type="EMBL" id="DAD40971.1"/>
    </source>
</evidence>
<gene>
    <name evidence="4" type="ORF">HUJ06_015294</name>
</gene>
<dbReference type="InterPro" id="IPR057192">
    <property type="entry name" value="DUF7870"/>
</dbReference>
<sequence length="427" mass="48285">MELDCGFPAKNQTRSKHLHGEGGISPTADNQLVIKLPDPRVFRVIARSLLLALVIITFPWLGKLVIDGLPQFNSYMTDSEANFGPELINAELLTMLFRDLTNEGVLKSEGKVLFVSHGSAGEVIVHNPRFYNDNKIYLISEFDSERQSSVPDATFDFTFASSFGSGKYLDRTLKTGGIAAIQLSNDPSDAFWKPSNYKIVYIRRYASTIVAMKKTGPSELPSGNWPNKRRLCAFPSEAKKAALDGLEDVLLEPPRKAHVESDKYLKRTKFLPDLTGDSLEGYPRRVFINVGLPERNGGSPDWFERNYPTRNWDFEIYKIETVATDELSTDTAVPQLEMSDWLRKNVKEEEYVVMKAEAEVVEELVKNKAMCLVDELFLECKHRGLGGRKNKSKRVYWECLALYGKLRDEGVAVHQSWAREGEREKGS</sequence>
<dbReference type="AlphaFoldDB" id="A0A822ZBE9"/>
<evidence type="ECO:0000259" key="3">
    <source>
        <dbReference type="Pfam" id="PF25276"/>
    </source>
</evidence>
<feature type="region of interest" description="Disordered" evidence="1">
    <location>
        <begin position="1"/>
        <end position="23"/>
    </location>
</feature>
<proteinExistence type="predicted"/>
<feature type="transmembrane region" description="Helical" evidence="2">
    <location>
        <begin position="44"/>
        <end position="62"/>
    </location>
</feature>
<dbReference type="EMBL" id="DUZY01000005">
    <property type="protein sequence ID" value="DAD40971.1"/>
    <property type="molecule type" value="Genomic_DNA"/>
</dbReference>
<evidence type="ECO:0000313" key="5">
    <source>
        <dbReference type="Proteomes" id="UP000607653"/>
    </source>
</evidence>
<dbReference type="Proteomes" id="UP000607653">
    <property type="component" value="Unassembled WGS sequence"/>
</dbReference>
<evidence type="ECO:0000256" key="1">
    <source>
        <dbReference type="SAM" id="MobiDB-lite"/>
    </source>
</evidence>
<organism evidence="4 5">
    <name type="scientific">Nelumbo nucifera</name>
    <name type="common">Sacred lotus</name>
    <dbReference type="NCBI Taxonomy" id="4432"/>
    <lineage>
        <taxon>Eukaryota</taxon>
        <taxon>Viridiplantae</taxon>
        <taxon>Streptophyta</taxon>
        <taxon>Embryophyta</taxon>
        <taxon>Tracheophyta</taxon>
        <taxon>Spermatophyta</taxon>
        <taxon>Magnoliopsida</taxon>
        <taxon>Proteales</taxon>
        <taxon>Nelumbonaceae</taxon>
        <taxon>Nelumbo</taxon>
    </lineage>
</organism>
<protein>
    <recommendedName>
        <fullName evidence="3">DUF7870 domain-containing protein</fullName>
    </recommendedName>
</protein>
<dbReference type="Pfam" id="PF25276">
    <property type="entry name" value="DUF7870"/>
    <property type="match status" value="1"/>
</dbReference>